<dbReference type="NCBIfam" id="TIGR02072">
    <property type="entry name" value="BioC"/>
    <property type="match status" value="1"/>
</dbReference>
<comment type="pathway">
    <text evidence="2 8">Cofactor biosynthesis; biotin biosynthesis.</text>
</comment>
<dbReference type="GO" id="GO:0008757">
    <property type="term" value="F:S-adenosylmethionine-dependent methyltransferase activity"/>
    <property type="evidence" value="ECO:0007669"/>
    <property type="project" value="InterPro"/>
</dbReference>
<keyword evidence="11" id="KW-1185">Reference proteome</keyword>
<dbReference type="SUPFAM" id="SSF53335">
    <property type="entry name" value="S-adenosyl-L-methionine-dependent methyltransferases"/>
    <property type="match status" value="1"/>
</dbReference>
<evidence type="ECO:0000256" key="4">
    <source>
        <dbReference type="ARBA" id="ARBA00022603"/>
    </source>
</evidence>
<comment type="catalytic activity">
    <reaction evidence="1 8">
        <text>malonyl-[ACP] + S-adenosyl-L-methionine = malonyl-[ACP] methyl ester + S-adenosyl-L-homocysteine</text>
        <dbReference type="Rhea" id="RHEA:17105"/>
        <dbReference type="Rhea" id="RHEA-COMP:9623"/>
        <dbReference type="Rhea" id="RHEA-COMP:9954"/>
        <dbReference type="ChEBI" id="CHEBI:57856"/>
        <dbReference type="ChEBI" id="CHEBI:59789"/>
        <dbReference type="ChEBI" id="CHEBI:78449"/>
        <dbReference type="ChEBI" id="CHEBI:78845"/>
        <dbReference type="EC" id="2.1.1.197"/>
    </reaction>
</comment>
<keyword evidence="6 8" id="KW-0949">S-adenosyl-L-methionine</keyword>
<dbReference type="PANTHER" id="PTHR43861:SF1">
    <property type="entry name" value="TRANS-ACONITATE 2-METHYLTRANSFERASE"/>
    <property type="match status" value="1"/>
</dbReference>
<evidence type="ECO:0000256" key="3">
    <source>
        <dbReference type="ARBA" id="ARBA00012327"/>
    </source>
</evidence>
<evidence type="ECO:0000256" key="1">
    <source>
        <dbReference type="ARBA" id="ARBA00000852"/>
    </source>
</evidence>
<evidence type="ECO:0000256" key="8">
    <source>
        <dbReference type="HAMAP-Rule" id="MF_00835"/>
    </source>
</evidence>
<evidence type="ECO:0000256" key="2">
    <source>
        <dbReference type="ARBA" id="ARBA00004746"/>
    </source>
</evidence>
<dbReference type="GO" id="GO:0010340">
    <property type="term" value="F:carboxyl-O-methyltransferase activity"/>
    <property type="evidence" value="ECO:0007669"/>
    <property type="project" value="UniProtKB-UniRule"/>
</dbReference>
<feature type="domain" description="Methyltransferase type 11" evidence="9">
    <location>
        <begin position="63"/>
        <end position="154"/>
    </location>
</feature>
<evidence type="ECO:0000313" key="10">
    <source>
        <dbReference type="EMBL" id="OAT53415.1"/>
    </source>
</evidence>
<comment type="similarity">
    <text evidence="8">Belongs to the methyltransferase superfamily.</text>
</comment>
<dbReference type="InterPro" id="IPR029063">
    <property type="entry name" value="SAM-dependent_MTases_sf"/>
</dbReference>
<evidence type="ECO:0000256" key="6">
    <source>
        <dbReference type="ARBA" id="ARBA00022691"/>
    </source>
</evidence>
<dbReference type="GO" id="GO:0032259">
    <property type="term" value="P:methylation"/>
    <property type="evidence" value="ECO:0007669"/>
    <property type="project" value="UniProtKB-KW"/>
</dbReference>
<dbReference type="AlphaFoldDB" id="A0A1B7JZX7"/>
<accession>A0A1B7JZX7</accession>
<dbReference type="PANTHER" id="PTHR43861">
    <property type="entry name" value="TRANS-ACONITATE 2-METHYLTRANSFERASE-RELATED"/>
    <property type="match status" value="1"/>
</dbReference>
<keyword evidence="4 8" id="KW-0489">Methyltransferase</keyword>
<keyword evidence="7 8" id="KW-0093">Biotin biosynthesis</keyword>
<dbReference type="RefSeq" id="WP_073890116.1">
    <property type="nucleotide sequence ID" value="NZ_LXEW01000016.1"/>
</dbReference>
<evidence type="ECO:0000256" key="7">
    <source>
        <dbReference type="ARBA" id="ARBA00022756"/>
    </source>
</evidence>
<evidence type="ECO:0000256" key="5">
    <source>
        <dbReference type="ARBA" id="ARBA00022679"/>
    </source>
</evidence>
<reference evidence="10 11" key="1">
    <citation type="submission" date="2016-04" db="EMBL/GenBank/DDBJ databases">
        <title>ATOL: Assembling a taxonomically balanced genome-scale reconstruction of the evolutionary history of the Enterobacteriaceae.</title>
        <authorList>
            <person name="Plunkett G.III."/>
            <person name="Neeno-Eckwall E.C."/>
            <person name="Glasner J.D."/>
            <person name="Perna N.T."/>
        </authorList>
    </citation>
    <scope>NUCLEOTIDE SEQUENCE [LARGE SCALE GENOMIC DNA]</scope>
    <source>
        <strain evidence="10 11">ATCC 35613</strain>
    </source>
</reference>
<dbReference type="InterPro" id="IPR013216">
    <property type="entry name" value="Methyltransf_11"/>
</dbReference>
<comment type="caution">
    <text evidence="10">The sequence shown here is derived from an EMBL/GenBank/DDBJ whole genome shotgun (WGS) entry which is preliminary data.</text>
</comment>
<dbReference type="Pfam" id="PF08241">
    <property type="entry name" value="Methyltransf_11"/>
    <property type="match status" value="1"/>
</dbReference>
<dbReference type="EMBL" id="LXEW01000016">
    <property type="protein sequence ID" value="OAT53415.1"/>
    <property type="molecule type" value="Genomic_DNA"/>
</dbReference>
<keyword evidence="5 8" id="KW-0808">Transferase</keyword>
<evidence type="ECO:0000259" key="9">
    <source>
        <dbReference type="Pfam" id="PF08241"/>
    </source>
</evidence>
<dbReference type="PATRIC" id="fig|1354272.4.peg.1126"/>
<gene>
    <name evidence="8" type="primary">bioC</name>
    <name evidence="10" type="ORF">M998_1103</name>
</gene>
<dbReference type="Proteomes" id="UP000078224">
    <property type="component" value="Unassembled WGS sequence"/>
</dbReference>
<dbReference type="CDD" id="cd02440">
    <property type="entry name" value="AdoMet_MTases"/>
    <property type="match status" value="1"/>
</dbReference>
<organism evidence="10 11">
    <name type="scientific">Providencia heimbachae ATCC 35613</name>
    <dbReference type="NCBI Taxonomy" id="1354272"/>
    <lineage>
        <taxon>Bacteria</taxon>
        <taxon>Pseudomonadati</taxon>
        <taxon>Pseudomonadota</taxon>
        <taxon>Gammaproteobacteria</taxon>
        <taxon>Enterobacterales</taxon>
        <taxon>Morganellaceae</taxon>
        <taxon>Providencia</taxon>
    </lineage>
</organism>
<protein>
    <recommendedName>
        <fullName evidence="3 8">Malonyl-[acyl-carrier protein] O-methyltransferase</fullName>
        <shortName evidence="8">Malonyl-ACP O-methyltransferase</shortName>
        <ecNumber evidence="3 8">2.1.1.197</ecNumber>
    </recommendedName>
    <alternativeName>
        <fullName evidence="8">Biotin synthesis protein BioC</fullName>
    </alternativeName>
</protein>
<dbReference type="EC" id="2.1.1.197" evidence="3 8"/>
<proteinExistence type="inferred from homology"/>
<dbReference type="InterPro" id="IPR011814">
    <property type="entry name" value="BioC"/>
</dbReference>
<dbReference type="UniPathway" id="UPA00078"/>
<comment type="function">
    <text evidence="8">Converts the free carboxyl group of a malonyl-thioester to its methyl ester by transfer of a methyl group from S-adenosyl-L-methionine (SAM). It allows to synthesize pimeloyl-ACP via the fatty acid synthetic pathway.</text>
</comment>
<name>A0A1B7JZX7_9GAMM</name>
<dbReference type="GO" id="GO:0009102">
    <property type="term" value="P:biotin biosynthetic process"/>
    <property type="evidence" value="ECO:0007669"/>
    <property type="project" value="UniProtKB-UniRule"/>
</dbReference>
<dbReference type="OrthoDB" id="9760689at2"/>
<dbReference type="HAMAP" id="MF_00835">
    <property type="entry name" value="BioC"/>
    <property type="match status" value="1"/>
</dbReference>
<sequence>MTLLVNSEKRLCHEKQQIASAFGRAAMRYDSLAHYQQNSGRQLLSQLTAELAKQGQTSPRKILDAGCGTGFFSQRMKAQGNEVTALDLSDGMLDIAKQKNAATHYLCADMEVLPFGDEAFDVVFSNLAIQWCRDFNPALEELYRVTKRGGIVAFTTLAENSLGELSQAWEMLDSHSHVNSFLSYQGIIDNCSAWRTQLALQQDTLYFANIYDLLNSLKGIGATHLTAGRKAGLMTRQRLQQLDSVYPATEQGLPLTYHTVFGLIYRD</sequence>
<dbReference type="GO" id="GO:0102130">
    <property type="term" value="F:malonyl-CoA methyltransferase activity"/>
    <property type="evidence" value="ECO:0007669"/>
    <property type="project" value="UniProtKB-EC"/>
</dbReference>
<dbReference type="Gene3D" id="3.40.50.150">
    <property type="entry name" value="Vaccinia Virus protein VP39"/>
    <property type="match status" value="1"/>
</dbReference>
<evidence type="ECO:0000313" key="11">
    <source>
        <dbReference type="Proteomes" id="UP000078224"/>
    </source>
</evidence>